<dbReference type="InterPro" id="IPR016477">
    <property type="entry name" value="Fructo-/Ketosamine-3-kinase"/>
</dbReference>
<organism evidence="4 5">
    <name type="scientific">Arcticibacter tournemirensis</name>
    <dbReference type="NCBI Taxonomy" id="699437"/>
    <lineage>
        <taxon>Bacteria</taxon>
        <taxon>Pseudomonadati</taxon>
        <taxon>Bacteroidota</taxon>
        <taxon>Sphingobacteriia</taxon>
        <taxon>Sphingobacteriales</taxon>
        <taxon>Sphingobacteriaceae</taxon>
        <taxon>Arcticibacter</taxon>
    </lineage>
</organism>
<dbReference type="EMBL" id="VWNE01000064">
    <property type="protein sequence ID" value="KAA8474261.1"/>
    <property type="molecule type" value="Genomic_DNA"/>
</dbReference>
<dbReference type="GO" id="GO:0005524">
    <property type="term" value="F:ATP binding"/>
    <property type="evidence" value="ECO:0007669"/>
    <property type="project" value="InterPro"/>
</dbReference>
<keyword evidence="2" id="KW-0808">Transferase</keyword>
<dbReference type="PANTHER" id="PTHR12149:SF8">
    <property type="entry name" value="PROTEIN-RIBULOSAMINE 3-KINASE"/>
    <property type="match status" value="1"/>
</dbReference>
<dbReference type="Gene3D" id="3.30.200.20">
    <property type="entry name" value="Phosphorylase Kinase, domain 1"/>
    <property type="match status" value="1"/>
</dbReference>
<dbReference type="PANTHER" id="PTHR12149">
    <property type="entry name" value="FRUCTOSAMINE 3 KINASE-RELATED PROTEIN"/>
    <property type="match status" value="1"/>
</dbReference>
<dbReference type="SUPFAM" id="SSF56112">
    <property type="entry name" value="Protein kinase-like (PK-like)"/>
    <property type="match status" value="1"/>
</dbReference>
<sequence length="294" mass="33557">MFISEQLLYTINQTLKQSQRLSGPLSVAGVIHGGSINRCFRLKSGKESFFLKVNSQRDYPEMFMKEAMALKLLDSTHSILVPQVISYGAAGDEQFLLLQWINTGANTSRAQERLGEGLAALHHHSASGFGLDYTNYMGSLIQSNRPHAEWVDFFVEERLKPQVKIAADKWLIDQDTINKFNLLFCRMKEFLPEVKPALVHGDLWSGNYMIGEGETPVLIDPAIAYANRECDIAMSKLFGGFDEIFYESYNHHFPLEKNWNERTDLWNLYPLLIHLNLFGRSYLGAIKAALKRYL</sequence>
<dbReference type="Pfam" id="PF03881">
    <property type="entry name" value="Fructosamin_kin"/>
    <property type="match status" value="1"/>
</dbReference>
<accession>A0A5M9GKH1</accession>
<dbReference type="PROSITE" id="PS50011">
    <property type="entry name" value="PROTEIN_KINASE_DOM"/>
    <property type="match status" value="1"/>
</dbReference>
<keyword evidence="2 4" id="KW-0418">Kinase</keyword>
<comment type="similarity">
    <text evidence="1 2">Belongs to the fructosamine kinase family.</text>
</comment>
<evidence type="ECO:0000256" key="1">
    <source>
        <dbReference type="ARBA" id="ARBA00009460"/>
    </source>
</evidence>
<dbReference type="InterPro" id="IPR011009">
    <property type="entry name" value="Kinase-like_dom_sf"/>
</dbReference>
<gene>
    <name evidence="4" type="ORF">F1649_22330</name>
</gene>
<evidence type="ECO:0000256" key="2">
    <source>
        <dbReference type="PIRNR" id="PIRNR006221"/>
    </source>
</evidence>
<dbReference type="AlphaFoldDB" id="A0A5M9GKH1"/>
<dbReference type="OrthoDB" id="5291879at2"/>
<dbReference type="PIRSF" id="PIRSF006221">
    <property type="entry name" value="Ketosamine-3-kinase"/>
    <property type="match status" value="1"/>
</dbReference>
<dbReference type="Gene3D" id="3.90.1200.10">
    <property type="match status" value="1"/>
</dbReference>
<dbReference type="Proteomes" id="UP000322918">
    <property type="component" value="Unassembled WGS sequence"/>
</dbReference>
<dbReference type="RefSeq" id="WP_141815431.1">
    <property type="nucleotide sequence ID" value="NZ_VFPL01000001.1"/>
</dbReference>
<protein>
    <submittedName>
        <fullName evidence="4">Fructosamine kinase family protein</fullName>
    </submittedName>
</protein>
<reference evidence="4 5" key="1">
    <citation type="submission" date="2019-09" db="EMBL/GenBank/DDBJ databases">
        <title>Pararcticibacter amylolyticus gen. nov., sp. nov., isolated from a rottenly hemp rope, and reclassification of Pedobacter tournemirensis as Pararcticibacter tournemirensis comb. nov.</title>
        <authorList>
            <person name="Cai Y."/>
        </authorList>
    </citation>
    <scope>NUCLEOTIDE SEQUENCE [LARGE SCALE GENOMIC DNA]</scope>
    <source>
        <strain evidence="4 5">TF5-37.2-LB10</strain>
    </source>
</reference>
<evidence type="ECO:0000259" key="3">
    <source>
        <dbReference type="PROSITE" id="PS50011"/>
    </source>
</evidence>
<dbReference type="InterPro" id="IPR000719">
    <property type="entry name" value="Prot_kinase_dom"/>
</dbReference>
<feature type="domain" description="Protein kinase" evidence="3">
    <location>
        <begin position="25"/>
        <end position="294"/>
    </location>
</feature>
<keyword evidence="5" id="KW-1185">Reference proteome</keyword>
<proteinExistence type="inferred from homology"/>
<name>A0A5M9GKH1_9SPHI</name>
<evidence type="ECO:0000313" key="5">
    <source>
        <dbReference type="Proteomes" id="UP000322918"/>
    </source>
</evidence>
<dbReference type="GO" id="GO:0004672">
    <property type="term" value="F:protein kinase activity"/>
    <property type="evidence" value="ECO:0007669"/>
    <property type="project" value="InterPro"/>
</dbReference>
<evidence type="ECO:0000313" key="4">
    <source>
        <dbReference type="EMBL" id="KAA8474261.1"/>
    </source>
</evidence>
<comment type="caution">
    <text evidence="4">The sequence shown here is derived from an EMBL/GenBank/DDBJ whole genome shotgun (WGS) entry which is preliminary data.</text>
</comment>